<sequence>MYLSIILIIFVSCVCSTGIFFTEPVICYYLDGILILYCIFATVLFFREKVFSLMPPIVYSLSEPFFHRSLLVSLNGSSLTQVIGH</sequence>
<keyword evidence="7" id="KW-0732">Signal</keyword>
<comment type="subcellular location">
    <subcellularLocation>
        <location evidence="1">Cell membrane</location>
        <topology evidence="1">Single-pass type I membrane protein</topology>
    </subcellularLocation>
</comment>
<name>A0A8D0CZA1_SANLU</name>
<reference evidence="8" key="1">
    <citation type="submission" date="2025-08" db="UniProtKB">
        <authorList>
            <consortium name="Ensembl"/>
        </authorList>
    </citation>
    <scope>IDENTIFICATION</scope>
</reference>
<keyword evidence="6" id="KW-0472">Membrane</keyword>
<organism evidence="8 9">
    <name type="scientific">Sander lucioperca</name>
    <name type="common">Pike-perch</name>
    <name type="synonym">Perca lucioperca</name>
    <dbReference type="NCBI Taxonomy" id="283035"/>
    <lineage>
        <taxon>Eukaryota</taxon>
        <taxon>Metazoa</taxon>
        <taxon>Chordata</taxon>
        <taxon>Craniata</taxon>
        <taxon>Vertebrata</taxon>
        <taxon>Euteleostomi</taxon>
        <taxon>Actinopterygii</taxon>
        <taxon>Neopterygii</taxon>
        <taxon>Teleostei</taxon>
        <taxon>Neoteleostei</taxon>
        <taxon>Acanthomorphata</taxon>
        <taxon>Eupercaria</taxon>
        <taxon>Perciformes</taxon>
        <taxon>Percoidei</taxon>
        <taxon>Percidae</taxon>
        <taxon>Luciopercinae</taxon>
        <taxon>Sander</taxon>
    </lineage>
</organism>
<reference evidence="8" key="2">
    <citation type="submission" date="2025-09" db="UniProtKB">
        <authorList>
            <consortium name="Ensembl"/>
        </authorList>
    </citation>
    <scope>IDENTIFICATION</scope>
</reference>
<evidence type="ECO:0000256" key="6">
    <source>
        <dbReference type="SAM" id="Phobius"/>
    </source>
</evidence>
<evidence type="ECO:0000256" key="5">
    <source>
        <dbReference type="ARBA" id="ARBA00023170"/>
    </source>
</evidence>
<evidence type="ECO:0000256" key="7">
    <source>
        <dbReference type="SAM" id="SignalP"/>
    </source>
</evidence>
<feature type="signal peptide" evidence="7">
    <location>
        <begin position="1"/>
        <end position="16"/>
    </location>
</feature>
<dbReference type="Proteomes" id="UP000694568">
    <property type="component" value="Unplaced"/>
</dbReference>
<dbReference type="GO" id="GO:0098797">
    <property type="term" value="C:plasma membrane protein complex"/>
    <property type="evidence" value="ECO:0007669"/>
    <property type="project" value="UniProtKB-ARBA"/>
</dbReference>
<keyword evidence="2" id="KW-1003">Cell membrane</keyword>
<dbReference type="GeneTree" id="ENSGT00940000177034"/>
<evidence type="ECO:0000313" key="8">
    <source>
        <dbReference type="Ensembl" id="ENSSLUP00000022113.1"/>
    </source>
</evidence>
<evidence type="ECO:0000256" key="2">
    <source>
        <dbReference type="ARBA" id="ARBA00022475"/>
    </source>
</evidence>
<dbReference type="Pfam" id="PF11628">
    <property type="entry name" value="TCR_zetazeta"/>
    <property type="match status" value="1"/>
</dbReference>
<keyword evidence="5" id="KW-0675">Receptor</keyword>
<keyword evidence="9" id="KW-1185">Reference proteome</keyword>
<evidence type="ECO:0000256" key="1">
    <source>
        <dbReference type="ARBA" id="ARBA00004251"/>
    </source>
</evidence>
<evidence type="ECO:0000256" key="4">
    <source>
        <dbReference type="ARBA" id="ARBA00022859"/>
    </source>
</evidence>
<accession>A0A8D0CZA1</accession>
<proteinExistence type="predicted"/>
<keyword evidence="4" id="KW-0391">Immunity</keyword>
<feature type="transmembrane region" description="Helical" evidence="6">
    <location>
        <begin position="26"/>
        <end position="46"/>
    </location>
</feature>
<dbReference type="GO" id="GO:0002376">
    <property type="term" value="P:immune system process"/>
    <property type="evidence" value="ECO:0007669"/>
    <property type="project" value="UniProtKB-KW"/>
</dbReference>
<evidence type="ECO:0000256" key="3">
    <source>
        <dbReference type="ARBA" id="ARBA00022553"/>
    </source>
</evidence>
<dbReference type="InterPro" id="IPR021663">
    <property type="entry name" value="CD3_zeta/IgE_Fc_rcpt_gamma"/>
</dbReference>
<keyword evidence="6" id="KW-1133">Transmembrane helix</keyword>
<feature type="chain" id="PRO_5034566519" evidence="7">
    <location>
        <begin position="17"/>
        <end position="85"/>
    </location>
</feature>
<protein>
    <submittedName>
        <fullName evidence="8">Uncharacterized protein</fullName>
    </submittedName>
</protein>
<evidence type="ECO:0000313" key="9">
    <source>
        <dbReference type="Proteomes" id="UP000694568"/>
    </source>
</evidence>
<dbReference type="AlphaFoldDB" id="A0A8D0CZA1"/>
<keyword evidence="6" id="KW-0812">Transmembrane</keyword>
<dbReference type="Ensembl" id="ENSSLUT00000022848.1">
    <property type="protein sequence ID" value="ENSSLUP00000022113.1"/>
    <property type="gene ID" value="ENSSLUG00000010184.1"/>
</dbReference>
<keyword evidence="3" id="KW-0597">Phosphoprotein</keyword>